<evidence type="ECO:0000313" key="3">
    <source>
        <dbReference type="EMBL" id="GCC35529.1"/>
    </source>
</evidence>
<dbReference type="STRING" id="137246.A0A401SYR7"/>
<evidence type="ECO:0000256" key="1">
    <source>
        <dbReference type="ARBA" id="ARBA00023157"/>
    </source>
</evidence>
<keyword evidence="1" id="KW-1015">Disulfide bond</keyword>
<evidence type="ECO:0000259" key="2">
    <source>
        <dbReference type="Pfam" id="PF00535"/>
    </source>
</evidence>
<evidence type="ECO:0000313" key="4">
    <source>
        <dbReference type="Proteomes" id="UP000287033"/>
    </source>
</evidence>
<protein>
    <recommendedName>
        <fullName evidence="2">Glycosyltransferase 2-like domain-containing protein</fullName>
    </recommendedName>
</protein>
<dbReference type="AlphaFoldDB" id="A0A401SYR7"/>
<dbReference type="InterPro" id="IPR029044">
    <property type="entry name" value="Nucleotide-diphossugar_trans"/>
</dbReference>
<organism evidence="3 4">
    <name type="scientific">Chiloscyllium punctatum</name>
    <name type="common">Brownbanded bambooshark</name>
    <name type="synonym">Hemiscyllium punctatum</name>
    <dbReference type="NCBI Taxonomy" id="137246"/>
    <lineage>
        <taxon>Eukaryota</taxon>
        <taxon>Metazoa</taxon>
        <taxon>Chordata</taxon>
        <taxon>Craniata</taxon>
        <taxon>Vertebrata</taxon>
        <taxon>Chondrichthyes</taxon>
        <taxon>Elasmobranchii</taxon>
        <taxon>Galeomorphii</taxon>
        <taxon>Galeoidea</taxon>
        <taxon>Orectolobiformes</taxon>
        <taxon>Hemiscylliidae</taxon>
        <taxon>Chiloscyllium</taxon>
    </lineage>
</organism>
<dbReference type="Pfam" id="PF00535">
    <property type="entry name" value="Glycos_transf_2"/>
    <property type="match status" value="1"/>
</dbReference>
<keyword evidence="4" id="KW-1185">Reference proteome</keyword>
<dbReference type="GO" id="GO:0006493">
    <property type="term" value="P:protein O-linked glycosylation"/>
    <property type="evidence" value="ECO:0007669"/>
    <property type="project" value="TreeGrafter"/>
</dbReference>
<dbReference type="PANTHER" id="PTHR11675">
    <property type="entry name" value="N-ACETYLGALACTOSAMINYLTRANSFERASE"/>
    <property type="match status" value="1"/>
</dbReference>
<sequence>MKREGLIRSRVKGADASTSEVLTFLDSHCEVNTDWLQPLLQRVKE</sequence>
<dbReference type="Proteomes" id="UP000287033">
    <property type="component" value="Unassembled WGS sequence"/>
</dbReference>
<dbReference type="SUPFAM" id="SSF53448">
    <property type="entry name" value="Nucleotide-diphospho-sugar transferases"/>
    <property type="match status" value="1"/>
</dbReference>
<dbReference type="GO" id="GO:0005794">
    <property type="term" value="C:Golgi apparatus"/>
    <property type="evidence" value="ECO:0007669"/>
    <property type="project" value="TreeGrafter"/>
</dbReference>
<accession>A0A401SYR7</accession>
<dbReference type="InterPro" id="IPR001173">
    <property type="entry name" value="Glyco_trans_2-like"/>
</dbReference>
<proteinExistence type="predicted"/>
<feature type="non-terminal residue" evidence="3">
    <location>
        <position position="45"/>
    </location>
</feature>
<dbReference type="OrthoDB" id="429263at2759"/>
<gene>
    <name evidence="3" type="ORF">chiPu_0014014</name>
</gene>
<name>A0A401SYR7_CHIPU</name>
<feature type="domain" description="Glycosyltransferase 2-like" evidence="2">
    <location>
        <begin position="2"/>
        <end position="45"/>
    </location>
</feature>
<reference evidence="3 4" key="1">
    <citation type="journal article" date="2018" name="Nat. Ecol. Evol.">
        <title>Shark genomes provide insights into elasmobranch evolution and the origin of vertebrates.</title>
        <authorList>
            <person name="Hara Y"/>
            <person name="Yamaguchi K"/>
            <person name="Onimaru K"/>
            <person name="Kadota M"/>
            <person name="Koyanagi M"/>
            <person name="Keeley SD"/>
            <person name="Tatsumi K"/>
            <person name="Tanaka K"/>
            <person name="Motone F"/>
            <person name="Kageyama Y"/>
            <person name="Nozu R"/>
            <person name="Adachi N"/>
            <person name="Nishimura O"/>
            <person name="Nakagawa R"/>
            <person name="Tanegashima C"/>
            <person name="Kiyatake I"/>
            <person name="Matsumoto R"/>
            <person name="Murakumo K"/>
            <person name="Nishida K"/>
            <person name="Terakita A"/>
            <person name="Kuratani S"/>
            <person name="Sato K"/>
            <person name="Hyodo S Kuraku.S."/>
        </authorList>
    </citation>
    <scope>NUCLEOTIDE SEQUENCE [LARGE SCALE GENOMIC DNA]</scope>
</reference>
<comment type="caution">
    <text evidence="3">The sequence shown here is derived from an EMBL/GenBank/DDBJ whole genome shotgun (WGS) entry which is preliminary data.</text>
</comment>
<dbReference type="GO" id="GO:0004653">
    <property type="term" value="F:polypeptide N-acetylgalactosaminyltransferase activity"/>
    <property type="evidence" value="ECO:0007669"/>
    <property type="project" value="TreeGrafter"/>
</dbReference>
<dbReference type="Gene3D" id="3.90.550.10">
    <property type="entry name" value="Spore Coat Polysaccharide Biosynthesis Protein SpsA, Chain A"/>
    <property type="match status" value="1"/>
</dbReference>
<dbReference type="EMBL" id="BEZZ01000713">
    <property type="protein sequence ID" value="GCC35529.1"/>
    <property type="molecule type" value="Genomic_DNA"/>
</dbReference>
<dbReference type="PANTHER" id="PTHR11675:SF119">
    <property type="entry name" value="POLYPEPTIDE N-ACETYLGALACTOSAMINYLTRANSFERASE 2"/>
    <property type="match status" value="1"/>
</dbReference>